<comment type="caution">
    <text evidence="1">The sequence shown here is derived from an EMBL/GenBank/DDBJ whole genome shotgun (WGS) entry which is preliminary data.</text>
</comment>
<proteinExistence type="predicted"/>
<dbReference type="EMBL" id="JACJKY010000001">
    <property type="protein sequence ID" value="MBM6919673.1"/>
    <property type="molecule type" value="Genomic_DNA"/>
</dbReference>
<organism evidence="1 2">
    <name type="scientific">Merdimmobilis hominis</name>
    <dbReference type="NCBI Taxonomy" id="2897707"/>
    <lineage>
        <taxon>Bacteria</taxon>
        <taxon>Bacillati</taxon>
        <taxon>Bacillota</taxon>
        <taxon>Clostridia</taxon>
        <taxon>Eubacteriales</taxon>
        <taxon>Oscillospiraceae</taxon>
        <taxon>Merdimmobilis</taxon>
    </lineage>
</organism>
<name>A0A938X473_9FIRM</name>
<reference evidence="1" key="2">
    <citation type="journal article" date="2021" name="Sci. Rep.">
        <title>The distribution of antibiotic resistance genes in chicken gut microbiota commensals.</title>
        <authorList>
            <person name="Juricova H."/>
            <person name="Matiasovicova J."/>
            <person name="Kubasova T."/>
            <person name="Cejkova D."/>
            <person name="Rychlik I."/>
        </authorList>
    </citation>
    <scope>NUCLEOTIDE SEQUENCE</scope>
    <source>
        <strain evidence="1">An559</strain>
    </source>
</reference>
<sequence length="109" mass="12676">MNGRDYIIAAFRYYAAVESKRAVPKTAAEKKDVEAVEQTFFILRKQNKEHIVNAVKEIYFPDAGKAAKRETYGLRVKRVAYDTPTTERTVYRWINKAVEICARFRGLRV</sequence>
<keyword evidence="2" id="KW-1185">Reference proteome</keyword>
<accession>A0A938X473</accession>
<protein>
    <submittedName>
        <fullName evidence="1">Uncharacterized protein</fullName>
    </submittedName>
</protein>
<evidence type="ECO:0000313" key="2">
    <source>
        <dbReference type="Proteomes" id="UP000774750"/>
    </source>
</evidence>
<dbReference type="AlphaFoldDB" id="A0A938X473"/>
<dbReference type="Proteomes" id="UP000774750">
    <property type="component" value="Unassembled WGS sequence"/>
</dbReference>
<reference evidence="1" key="1">
    <citation type="submission" date="2020-08" db="EMBL/GenBank/DDBJ databases">
        <authorList>
            <person name="Cejkova D."/>
            <person name="Kubasova T."/>
            <person name="Jahodarova E."/>
            <person name="Rychlik I."/>
        </authorList>
    </citation>
    <scope>NUCLEOTIDE SEQUENCE</scope>
    <source>
        <strain evidence="1">An559</strain>
    </source>
</reference>
<dbReference type="RefSeq" id="WP_204443667.1">
    <property type="nucleotide sequence ID" value="NZ_JACJKY010000001.1"/>
</dbReference>
<gene>
    <name evidence="1" type="ORF">H6A12_00625</name>
</gene>
<evidence type="ECO:0000313" key="1">
    <source>
        <dbReference type="EMBL" id="MBM6919673.1"/>
    </source>
</evidence>